<evidence type="ECO:0000256" key="1">
    <source>
        <dbReference type="ARBA" id="ARBA00004141"/>
    </source>
</evidence>
<feature type="domain" description="SLC12A transporter C-terminal" evidence="10">
    <location>
        <begin position="1131"/>
        <end position="1195"/>
    </location>
</feature>
<evidence type="ECO:0000259" key="10">
    <source>
        <dbReference type="Pfam" id="PF03522"/>
    </source>
</evidence>
<feature type="compositionally biased region" description="Polar residues" evidence="7">
    <location>
        <begin position="1938"/>
        <end position="1965"/>
    </location>
</feature>
<evidence type="ECO:0000256" key="8">
    <source>
        <dbReference type="SAM" id="Phobius"/>
    </source>
</evidence>
<feature type="region of interest" description="Disordered" evidence="7">
    <location>
        <begin position="1479"/>
        <end position="1522"/>
    </location>
</feature>
<dbReference type="Pfam" id="PF00324">
    <property type="entry name" value="AA_permease"/>
    <property type="match status" value="1"/>
</dbReference>
<dbReference type="GO" id="GO:0055075">
    <property type="term" value="P:potassium ion homeostasis"/>
    <property type="evidence" value="ECO:0007669"/>
    <property type="project" value="TreeGrafter"/>
</dbReference>
<feature type="compositionally biased region" description="Basic and acidic residues" evidence="7">
    <location>
        <begin position="2089"/>
        <end position="2102"/>
    </location>
</feature>
<dbReference type="GO" id="GO:0005774">
    <property type="term" value="C:vacuolar membrane"/>
    <property type="evidence" value="ECO:0007669"/>
    <property type="project" value="TreeGrafter"/>
</dbReference>
<feature type="compositionally biased region" description="Polar residues" evidence="7">
    <location>
        <begin position="947"/>
        <end position="956"/>
    </location>
</feature>
<dbReference type="OrthoDB" id="2020542at2759"/>
<feature type="domain" description="SLC12A transporter C-terminal" evidence="10">
    <location>
        <begin position="495"/>
        <end position="582"/>
    </location>
</feature>
<feature type="transmembrane region" description="Helical" evidence="8">
    <location>
        <begin position="253"/>
        <end position="273"/>
    </location>
</feature>
<dbReference type="Proteomes" id="UP000001056">
    <property type="component" value="Unassembled WGS sequence"/>
</dbReference>
<feature type="transmembrane region" description="Helical" evidence="8">
    <location>
        <begin position="430"/>
        <end position="447"/>
    </location>
</feature>
<feature type="compositionally biased region" description="Basic and acidic residues" evidence="7">
    <location>
        <begin position="2004"/>
        <end position="2022"/>
    </location>
</feature>
<protein>
    <recommendedName>
        <fullName evidence="13">Amino acid permease/ SLC12A domain-containing protein</fullName>
    </recommendedName>
</protein>
<feature type="region of interest" description="Disordered" evidence="7">
    <location>
        <begin position="1374"/>
        <end position="1399"/>
    </location>
</feature>
<keyword evidence="4 8" id="KW-0812">Transmembrane</keyword>
<dbReference type="Pfam" id="PF03522">
    <property type="entry name" value="SLC12"/>
    <property type="match status" value="2"/>
</dbReference>
<proteinExistence type="inferred from homology"/>
<evidence type="ECO:0000256" key="2">
    <source>
        <dbReference type="ARBA" id="ARBA00010593"/>
    </source>
</evidence>
<keyword evidence="5 8" id="KW-1133">Transmembrane helix</keyword>
<dbReference type="GeneID" id="4393151"/>
<keyword evidence="3" id="KW-0813">Transport</keyword>
<gene>
    <name evidence="11" type="ORF">CHGG_07227</name>
</gene>
<dbReference type="PANTHER" id="PTHR11827">
    <property type="entry name" value="SOLUTE CARRIER FAMILY 12, CATION COTRANSPORTERS"/>
    <property type="match status" value="1"/>
</dbReference>
<evidence type="ECO:0000256" key="4">
    <source>
        <dbReference type="ARBA" id="ARBA00022692"/>
    </source>
</evidence>
<dbReference type="eggNOG" id="KOG1288">
    <property type="taxonomic scope" value="Eukaryota"/>
</dbReference>
<dbReference type="PANTHER" id="PTHR11827:SF72">
    <property type="entry name" value="GH08340P"/>
    <property type="match status" value="1"/>
</dbReference>
<feature type="transmembrane region" description="Helical" evidence="8">
    <location>
        <begin position="222"/>
        <end position="241"/>
    </location>
</feature>
<feature type="compositionally biased region" description="Low complexity" evidence="7">
    <location>
        <begin position="1922"/>
        <end position="1937"/>
    </location>
</feature>
<reference evidence="12" key="1">
    <citation type="journal article" date="2015" name="Genome Announc.">
        <title>Draft genome sequence of the cellulolytic fungus Chaetomium globosum.</title>
        <authorList>
            <person name="Cuomo C.A."/>
            <person name="Untereiner W.A."/>
            <person name="Ma L.-J."/>
            <person name="Grabherr M."/>
            <person name="Birren B.W."/>
        </authorList>
    </citation>
    <scope>NUCLEOTIDE SEQUENCE [LARGE SCALE GENOMIC DNA]</scope>
    <source>
        <strain evidence="12">ATCC 6205 / CBS 148.51 / DSM 1962 / NBRC 6347 / NRRL 1970</strain>
    </source>
</reference>
<feature type="compositionally biased region" description="Pro residues" evidence="7">
    <location>
        <begin position="1769"/>
        <end position="1778"/>
    </location>
</feature>
<feature type="compositionally biased region" description="Acidic residues" evidence="7">
    <location>
        <begin position="882"/>
        <end position="898"/>
    </location>
</feature>
<feature type="compositionally biased region" description="Polar residues" evidence="7">
    <location>
        <begin position="1808"/>
        <end position="1824"/>
    </location>
</feature>
<comment type="subcellular location">
    <subcellularLocation>
        <location evidence="1">Membrane</location>
        <topology evidence="1">Multi-pass membrane protein</topology>
    </subcellularLocation>
</comment>
<evidence type="ECO:0000256" key="6">
    <source>
        <dbReference type="ARBA" id="ARBA00023136"/>
    </source>
</evidence>
<feature type="compositionally biased region" description="Basic and acidic residues" evidence="7">
    <location>
        <begin position="1511"/>
        <end position="1522"/>
    </location>
</feature>
<feature type="transmembrane region" description="Helical" evidence="8">
    <location>
        <begin position="91"/>
        <end position="115"/>
    </location>
</feature>
<dbReference type="GO" id="GO:0055064">
    <property type="term" value="P:chloride ion homeostasis"/>
    <property type="evidence" value="ECO:0007669"/>
    <property type="project" value="TreeGrafter"/>
</dbReference>
<feature type="transmembrane region" description="Helical" evidence="8">
    <location>
        <begin position="404"/>
        <end position="424"/>
    </location>
</feature>
<feature type="region of interest" description="Disordered" evidence="7">
    <location>
        <begin position="880"/>
        <end position="1092"/>
    </location>
</feature>
<feature type="transmembrane region" description="Helical" evidence="8">
    <location>
        <begin position="12"/>
        <end position="33"/>
    </location>
</feature>
<feature type="compositionally biased region" description="Polar residues" evidence="7">
    <location>
        <begin position="1374"/>
        <end position="1384"/>
    </location>
</feature>
<feature type="transmembrane region" description="Helical" evidence="8">
    <location>
        <begin position="371"/>
        <end position="392"/>
    </location>
</feature>
<dbReference type="InParanoid" id="Q2GXS7"/>
<feature type="transmembrane region" description="Helical" evidence="8">
    <location>
        <begin position="135"/>
        <end position="155"/>
    </location>
</feature>
<feature type="domain" description="Amino acid permease/ SLC12A" evidence="9">
    <location>
        <begin position="23"/>
        <end position="483"/>
    </location>
</feature>
<dbReference type="GO" id="GO:0034486">
    <property type="term" value="P:vacuolar transmembrane transport"/>
    <property type="evidence" value="ECO:0007669"/>
    <property type="project" value="TreeGrafter"/>
</dbReference>
<dbReference type="Gene3D" id="1.20.1740.10">
    <property type="entry name" value="Amino acid/polyamine transporter I"/>
    <property type="match status" value="1"/>
</dbReference>
<feature type="compositionally biased region" description="Basic and acidic residues" evidence="7">
    <location>
        <begin position="1333"/>
        <end position="1345"/>
    </location>
</feature>
<feature type="compositionally biased region" description="Low complexity" evidence="7">
    <location>
        <begin position="1709"/>
        <end position="1724"/>
    </location>
</feature>
<feature type="transmembrane region" description="Helical" evidence="8">
    <location>
        <begin position="45"/>
        <end position="70"/>
    </location>
</feature>
<dbReference type="RefSeq" id="XP_001224883.1">
    <property type="nucleotide sequence ID" value="XM_001224882.1"/>
</dbReference>
<name>Q2GXS7_CHAGB</name>
<dbReference type="HOGENOM" id="CLU_231501_0_0_1"/>
<feature type="compositionally biased region" description="Basic and acidic residues" evidence="7">
    <location>
        <begin position="2033"/>
        <end position="2057"/>
    </location>
</feature>
<feature type="compositionally biased region" description="Polar residues" evidence="7">
    <location>
        <begin position="993"/>
        <end position="1015"/>
    </location>
</feature>
<evidence type="ECO:0000313" key="11">
    <source>
        <dbReference type="EMBL" id="EAQ85974.1"/>
    </source>
</evidence>
<feature type="compositionally biased region" description="Polar residues" evidence="7">
    <location>
        <begin position="1640"/>
        <end position="1659"/>
    </location>
</feature>
<dbReference type="FunFam" id="1.20.1740.10:FF:000013">
    <property type="entry name" value="Solute carrier family 12 member"/>
    <property type="match status" value="1"/>
</dbReference>
<organism evidence="11 12">
    <name type="scientific">Chaetomium globosum (strain ATCC 6205 / CBS 148.51 / DSM 1962 / NBRC 6347 / NRRL 1970)</name>
    <name type="common">Soil fungus</name>
    <dbReference type="NCBI Taxonomy" id="306901"/>
    <lineage>
        <taxon>Eukaryota</taxon>
        <taxon>Fungi</taxon>
        <taxon>Dikarya</taxon>
        <taxon>Ascomycota</taxon>
        <taxon>Pezizomycotina</taxon>
        <taxon>Sordariomycetes</taxon>
        <taxon>Sordariomycetidae</taxon>
        <taxon>Sordariales</taxon>
        <taxon>Chaetomiaceae</taxon>
        <taxon>Chaetomium</taxon>
    </lineage>
</organism>
<feature type="compositionally biased region" description="Low complexity" evidence="7">
    <location>
        <begin position="1075"/>
        <end position="1092"/>
    </location>
</feature>
<dbReference type="FunCoup" id="Q2GXS7">
    <property type="interactions" value="167"/>
</dbReference>
<feature type="compositionally biased region" description="Basic and acidic residues" evidence="7">
    <location>
        <begin position="1555"/>
        <end position="1571"/>
    </location>
</feature>
<feature type="transmembrane region" description="Helical" evidence="8">
    <location>
        <begin position="293"/>
        <end position="318"/>
    </location>
</feature>
<feature type="compositionally biased region" description="Polar residues" evidence="7">
    <location>
        <begin position="1860"/>
        <end position="1889"/>
    </location>
</feature>
<keyword evidence="6 8" id="KW-0472">Membrane</keyword>
<sequence>MEPESLTKRHKLGVVSGVYIPVCLNILSILMFLRFGLILGQVGLLGILGLMLIAYTVDFVTTLSLSAIASNGEVKGGGAYYLISRSLGPEFGGSIGVLFYLAQVLNTALNVVGLIDCIKLNLGETMPDGYWWDYFFGTMALVVCTGLCLAGSAIFSKASNALLIVLTISTLSIPLSALVKPAFSDPDRGIEFTGASLATLRSNLLPHSGSTEFKGFETFRDLFGILFPATSGIFAGASMSGDLRNPSKAIPAGTLWAMLSTFIVYLLVILALASSTTHASFLLNANIIQDTNIWPPIVFAGELATTFFSALMGVIGSAKLMQALARDKLFPGLSVFGKGTKKADEPIIAIFLTYVAAQMAMFANLNQIATLISMGYQMTFFVMNLACFLLKIGSAPNFRPGFKFFSWQTAFVGSLLSAAAMFFIDETYATTAVCLLVFLFLLIHYLSPPKHWGDVSQNLIYHQVRKYLLRLKPEHIKFWRPQIILLINNPRRQTRLIQFCNSLKKGALYILGHVIVTDDFAAGVTEAKLQQSAWTKYISEYSRIKAFVQLTMSPTITWGVRNLVLSAGLGGMRPNIAIMGFYNMDDLRRAQPASQIPEAPVSPVPPQQGDSQAGPKIRRRRRGDTSSRILEGILPTDSIKNEDMMSVTSYLTILEDLALRYRLNVAIGKGFETLETPRKDGSNTKKYIDLWPIQMSAAITADGKNVLTTNFDTSWKKAYNMRVIVFVEYESEVEEERGRVKALLDKLRIDAEVLVFYLASGSLSTYETVIHGHFTNPETENLVNECLKKEEWWEDLQTYRGSRSMTEAQEFASIAQVMGSTSGRPGLYNPHSGPSDGINRRRHSLAQLPELPKKPSMSQLNKWGVNMGIHTQNLPFSVFDSSDSDLVPDSDSDSDSSETDAQFADVESASGEDASRRPLLTTVRRRRSFTDVFARAKSPRREKRLKGSQSPMQGSYGTMPDTVLEPSRHNRKGSASSQTPRGILKPERPTLSRHGSSAPRFSSNLVPQTTITNEDGTGPRIMFAETEARTERPALSRQSSYGRGTGAETGSGTTTPVDKRVSFAELAPGAKSPAISRRSSISKGSDSGGDTSLNIPGLLASYQLSEDDSKNGSSYSTQGLSLSFNDLPSRAQHLILNELMRQHSSDTAVMLTTLPIPQENTCQSEEASLAYLSDVEVLCNGLPPVLLVLSNHMTVTPTSTTRRTPSLSQRLRELGRLKSKTDEKAEREFEVIHTPDRPTRLITPIEAPTEVECGNAITRWQHASAKERLIPPSRGQYWEAYMDDSAIATDSDDDEDALDRLYGGKFVYGQGVGRGGCSQQPGLQHTHPPEPAPPRRDGPLRKEPGTDQSYVPSFFHGIVTASPAPAPLFSDSVWSPSRTSQPRSPNAIRGNPVSAPRYTGGECVQEDEKLTVDMEQLVRMEIYRRGRCPYCRNFFPGGSLPLTCPYLDCQKDFSLYLEYTNRREAPKAPPRLAQRALVDTSAQEKEDIERVGQGCRPIVPNFRAETGTPPKDPKDPKDPKEQRRLLRHHTPQRPSPLSQNRRNSSTFLVEVSALTEHEKEPLRHHGSRETHTPTQQRRQSSTFRVEVSTPMEELQEPPRHYMPQRPPPPLERSQNPAFPIGILSPQGQQQEPLRHYAPRTSPQSLQQRQRDPSPSNTIRTIWPSHMGIYDEAQPSRQATSRPDGPERLEKPLPPPPARSERRPPPTSFRTQPRRITTPRPQSITARPGLARPGLARPGPPSARPESVSTRRESISAESILSRPGSITSPPEPISPRPDPISARPEPISARPRSISTRRQSTSRPESFAAQSQSNSAESISTRPGSISALPEPTPAEPVSNRARSTSRRPEPISARRRSFSTHPESVSTRRQSASRPGSVSAESVSNRPKSVTARPWSASSQSIPSRPGSGSARPASITTRHQQLYSPQSQSQSQSQQPKTSYLRTRRNSSVPPVQPLTSPVTSGNVSGKPSPSPTPPVSVLRYRSRERGRATDPVGSRGTDWGGRTDRGRSRDTDRLRDLDRSQTMNTSRAGYFDRDGGALLSDRDGGGALLSDRDGGAPLIAKHREDPGPEPEPEPPRGRSTDPTLTSRERLDARLHEKMEAQLAASKNSKRRRRRSTHGDRLDDADILAWKGPAGRARYQRETIKAGGDDAELFMDIIGQYDDDEVLDLLFM</sequence>
<feature type="region of interest" description="Disordered" evidence="7">
    <location>
        <begin position="1312"/>
        <end position="1347"/>
    </location>
</feature>
<evidence type="ECO:0000256" key="3">
    <source>
        <dbReference type="ARBA" id="ARBA00022448"/>
    </source>
</evidence>
<feature type="compositionally biased region" description="Polar residues" evidence="7">
    <location>
        <begin position="1572"/>
        <end position="1583"/>
    </location>
</feature>
<comment type="similarity">
    <text evidence="2">Belongs to the SLC12A transporter family.</text>
</comment>
<evidence type="ECO:0000256" key="5">
    <source>
        <dbReference type="ARBA" id="ARBA00022989"/>
    </source>
</evidence>
<feature type="transmembrane region" description="Helical" evidence="8">
    <location>
        <begin position="162"/>
        <end position="179"/>
    </location>
</feature>
<evidence type="ECO:0008006" key="13">
    <source>
        <dbReference type="Google" id="ProtNLM"/>
    </source>
</evidence>
<feature type="region of interest" description="Disordered" evidence="7">
    <location>
        <begin position="1555"/>
        <end position="2125"/>
    </location>
</feature>
<dbReference type="EMBL" id="CH408033">
    <property type="protein sequence ID" value="EAQ85974.1"/>
    <property type="molecule type" value="Genomic_DNA"/>
</dbReference>
<evidence type="ECO:0000259" key="9">
    <source>
        <dbReference type="Pfam" id="PF00324"/>
    </source>
</evidence>
<dbReference type="InterPro" id="IPR004841">
    <property type="entry name" value="AA-permease/SLC12A_dom"/>
</dbReference>
<dbReference type="GO" id="GO:0015379">
    <property type="term" value="F:potassium:chloride symporter activity"/>
    <property type="evidence" value="ECO:0007669"/>
    <property type="project" value="TreeGrafter"/>
</dbReference>
<dbReference type="VEuPathDB" id="FungiDB:CHGG_07227"/>
<dbReference type="InterPro" id="IPR004842">
    <property type="entry name" value="SLC12A_fam"/>
</dbReference>
<accession>Q2GXS7</accession>
<feature type="compositionally biased region" description="Low complexity" evidence="7">
    <location>
        <begin position="1790"/>
        <end position="1804"/>
    </location>
</feature>
<evidence type="ECO:0000313" key="12">
    <source>
        <dbReference type="Proteomes" id="UP000001056"/>
    </source>
</evidence>
<dbReference type="GO" id="GO:0006884">
    <property type="term" value="P:cell volume homeostasis"/>
    <property type="evidence" value="ECO:0007669"/>
    <property type="project" value="TreeGrafter"/>
</dbReference>
<feature type="region of interest" description="Disordered" evidence="7">
    <location>
        <begin position="596"/>
        <end position="624"/>
    </location>
</feature>
<dbReference type="InterPro" id="IPR018491">
    <property type="entry name" value="SLC12_C"/>
</dbReference>
<evidence type="ECO:0000256" key="7">
    <source>
        <dbReference type="SAM" id="MobiDB-lite"/>
    </source>
</evidence>
<keyword evidence="12" id="KW-1185">Reference proteome</keyword>
<feature type="compositionally biased region" description="Basic residues" evidence="7">
    <location>
        <begin position="937"/>
        <end position="946"/>
    </location>
</feature>